<accession>A0AAX6HZ12</accession>
<keyword evidence="4" id="KW-0378">Hydrolase</keyword>
<evidence type="ECO:0000256" key="5">
    <source>
        <dbReference type="ARBA" id="ARBA00022839"/>
    </source>
</evidence>
<evidence type="ECO:0000256" key="2">
    <source>
        <dbReference type="ARBA" id="ARBA00006357"/>
    </source>
</evidence>
<keyword evidence="6" id="KW-0539">Nucleus</keyword>
<dbReference type="SUPFAM" id="SSF53649">
    <property type="entry name" value="Alkaline phosphatase-like"/>
    <property type="match status" value="1"/>
</dbReference>
<evidence type="ECO:0000256" key="7">
    <source>
        <dbReference type="SAM" id="MobiDB-lite"/>
    </source>
</evidence>
<dbReference type="Gene3D" id="3.30.420.10">
    <property type="entry name" value="Ribonuclease H-like superfamily/Ribonuclease H"/>
    <property type="match status" value="1"/>
</dbReference>
<evidence type="ECO:0000313" key="9">
    <source>
        <dbReference type="EMBL" id="KAJ6845953.1"/>
    </source>
</evidence>
<gene>
    <name evidence="9" type="ORF">M6B38_280065</name>
</gene>
<dbReference type="PANTHER" id="PTHR12801">
    <property type="entry name" value="RNA EXONUCLEASE REXO1 / RECO3 FAMILY MEMBER-RELATED"/>
    <property type="match status" value="1"/>
</dbReference>
<keyword evidence="3" id="KW-0540">Nuclease</keyword>
<dbReference type="InterPro" id="IPR047021">
    <property type="entry name" value="REXO1/3/4-like"/>
</dbReference>
<dbReference type="InterPro" id="IPR017850">
    <property type="entry name" value="Alkaline_phosphatase_core_sf"/>
</dbReference>
<dbReference type="GO" id="GO:0005634">
    <property type="term" value="C:nucleus"/>
    <property type="evidence" value="ECO:0007669"/>
    <property type="project" value="UniProtKB-SubCell"/>
</dbReference>
<dbReference type="InterPro" id="IPR012337">
    <property type="entry name" value="RNaseH-like_sf"/>
</dbReference>
<evidence type="ECO:0000256" key="6">
    <source>
        <dbReference type="ARBA" id="ARBA00023242"/>
    </source>
</evidence>
<dbReference type="InterPro" id="IPR013520">
    <property type="entry name" value="Ribonucl_H"/>
</dbReference>
<reference evidence="9" key="1">
    <citation type="journal article" date="2023" name="GigaByte">
        <title>Genome assembly of the bearded iris, Iris pallida Lam.</title>
        <authorList>
            <person name="Bruccoleri R.E."/>
            <person name="Oakeley E.J."/>
            <person name="Faust A.M.E."/>
            <person name="Altorfer M."/>
            <person name="Dessus-Babus S."/>
            <person name="Burckhardt D."/>
            <person name="Oertli M."/>
            <person name="Naumann U."/>
            <person name="Petersen F."/>
            <person name="Wong J."/>
        </authorList>
    </citation>
    <scope>NUCLEOTIDE SEQUENCE</scope>
    <source>
        <strain evidence="9">GSM-AAB239-AS_SAM_17_03QT</strain>
    </source>
</reference>
<dbReference type="SUPFAM" id="SSF53098">
    <property type="entry name" value="Ribonuclease H-like"/>
    <property type="match status" value="1"/>
</dbReference>
<dbReference type="GO" id="GO:0003676">
    <property type="term" value="F:nucleic acid binding"/>
    <property type="evidence" value="ECO:0007669"/>
    <property type="project" value="InterPro"/>
</dbReference>
<keyword evidence="10" id="KW-1185">Reference proteome</keyword>
<comment type="caution">
    <text evidence="9">The sequence shown here is derived from an EMBL/GenBank/DDBJ whole genome shotgun (WGS) entry which is preliminary data.</text>
</comment>
<dbReference type="InterPro" id="IPR034922">
    <property type="entry name" value="REX1-like_exo"/>
</dbReference>
<keyword evidence="5" id="KW-0269">Exonuclease</keyword>
<dbReference type="PANTHER" id="PTHR12801:SF157">
    <property type="entry name" value="SMALL RNA DEGRADING NUCLEASE 5"/>
    <property type="match status" value="1"/>
</dbReference>
<name>A0AAX6HZ12_IRIPA</name>
<organism evidence="9 10">
    <name type="scientific">Iris pallida</name>
    <name type="common">Sweet iris</name>
    <dbReference type="NCBI Taxonomy" id="29817"/>
    <lineage>
        <taxon>Eukaryota</taxon>
        <taxon>Viridiplantae</taxon>
        <taxon>Streptophyta</taxon>
        <taxon>Embryophyta</taxon>
        <taxon>Tracheophyta</taxon>
        <taxon>Spermatophyta</taxon>
        <taxon>Magnoliopsida</taxon>
        <taxon>Liliopsida</taxon>
        <taxon>Asparagales</taxon>
        <taxon>Iridaceae</taxon>
        <taxon>Iridoideae</taxon>
        <taxon>Irideae</taxon>
        <taxon>Iris</taxon>
    </lineage>
</organism>
<dbReference type="GO" id="GO:0004527">
    <property type="term" value="F:exonuclease activity"/>
    <property type="evidence" value="ECO:0007669"/>
    <property type="project" value="UniProtKB-KW"/>
</dbReference>
<evidence type="ECO:0000313" key="10">
    <source>
        <dbReference type="Proteomes" id="UP001140949"/>
    </source>
</evidence>
<proteinExistence type="inferred from homology"/>
<dbReference type="Proteomes" id="UP001140949">
    <property type="component" value="Unassembled WGS sequence"/>
</dbReference>
<dbReference type="InterPro" id="IPR036397">
    <property type="entry name" value="RNaseH_sf"/>
</dbReference>
<dbReference type="AlphaFoldDB" id="A0AAX6HZ12"/>
<reference evidence="9" key="2">
    <citation type="submission" date="2023-04" db="EMBL/GenBank/DDBJ databases">
        <authorList>
            <person name="Bruccoleri R.E."/>
            <person name="Oakeley E.J."/>
            <person name="Faust A.-M."/>
            <person name="Dessus-Babus S."/>
            <person name="Altorfer M."/>
            <person name="Burckhardt D."/>
            <person name="Oertli M."/>
            <person name="Naumann U."/>
            <person name="Petersen F."/>
            <person name="Wong J."/>
        </authorList>
    </citation>
    <scope>NUCLEOTIDE SEQUENCE</scope>
    <source>
        <strain evidence="9">GSM-AAB239-AS_SAM_17_03QT</strain>
        <tissue evidence="9">Leaf</tissue>
    </source>
</reference>
<dbReference type="CDD" id="cd06145">
    <property type="entry name" value="REX1_like"/>
    <property type="match status" value="1"/>
</dbReference>
<evidence type="ECO:0000256" key="1">
    <source>
        <dbReference type="ARBA" id="ARBA00004123"/>
    </source>
</evidence>
<sequence length="642" mass="70511">MSSPISHFGLSPLVALSLNSPLPPLNPRPLLIPAISPATAAGNPHCRTSAPVHLNAPLPGFPAAAAAVMGSRSRKRKDPENPSREKEDGGNCGREDGEAAAPVYFDVYSPDGKADVVLRTPESNPTITLQDIQGLVTWVIGDGLMPSWIFVKNKPLIQKVVLLHVPGLNAELFMSNRRKLAALKKFCGHPTSVSALSCVSDETQTIDSLLTCKVKRKRNETDLNPQMSNQTSKQEKPSFLADQKDLPFPVLYYTLSKKELEENGYCFNQADLVSTIPAPAGSSQHEILALDCEMCVTVEGFELTRATLVDVAGKVVFDKLVKPSNDILDYNTRYSGITFEMLNGVTTSLKDVQDEFLKLVYKETILVGHSLENDLLALKISHSLVIDTAVLYKNPRGPKYKTALRVLAWKFLSRQIQVSGNGHDSTEDARAAMELALLKVKHGPDYGSPPSFMRSKLVSALHGSGKTCSLIDDLSNVKRYSDGSCNSIPIFSDDEALLKAMKEVQNEKVSFIWTRFSGLNSYYNVQAQDSERLKFRLAAITSLLTCKESSTREFAKRSVISSELKDILGYMDARIQKLYNALPSNTLLIVSSGHGDTAIVRRLRKMLREGNEMPMSREGTVQALEVLQAQAEVGLCFATVKH</sequence>
<comment type="similarity">
    <text evidence="2">Belongs to the REXO1/REXO3 family.</text>
</comment>
<comment type="subcellular location">
    <subcellularLocation>
        <location evidence="1">Nucleus</location>
    </subcellularLocation>
</comment>
<protein>
    <submittedName>
        <fullName evidence="9">Small RNA degrading nuclease 5 isoform X2</fullName>
    </submittedName>
</protein>
<dbReference type="FunFam" id="3.30.420.10:FF:000019">
    <property type="entry name" value="RNA exonuclease NEF-sp"/>
    <property type="match status" value="1"/>
</dbReference>
<evidence type="ECO:0000259" key="8">
    <source>
        <dbReference type="SMART" id="SM00479"/>
    </source>
</evidence>
<feature type="domain" description="Exonuclease" evidence="8">
    <location>
        <begin position="286"/>
        <end position="445"/>
    </location>
</feature>
<evidence type="ECO:0000256" key="4">
    <source>
        <dbReference type="ARBA" id="ARBA00022801"/>
    </source>
</evidence>
<dbReference type="SMART" id="SM00479">
    <property type="entry name" value="EXOIII"/>
    <property type="match status" value="1"/>
</dbReference>
<feature type="compositionally biased region" description="Basic and acidic residues" evidence="7">
    <location>
        <begin position="77"/>
        <end position="96"/>
    </location>
</feature>
<dbReference type="EMBL" id="JANAVB010005600">
    <property type="protein sequence ID" value="KAJ6845953.1"/>
    <property type="molecule type" value="Genomic_DNA"/>
</dbReference>
<feature type="region of interest" description="Disordered" evidence="7">
    <location>
        <begin position="67"/>
        <end position="96"/>
    </location>
</feature>
<evidence type="ECO:0000256" key="3">
    <source>
        <dbReference type="ARBA" id="ARBA00022722"/>
    </source>
</evidence>
<dbReference type="Pfam" id="PF00929">
    <property type="entry name" value="RNase_T"/>
    <property type="match status" value="1"/>
</dbReference>